<gene>
    <name evidence="1" type="ORF">L596_021554</name>
</gene>
<organism evidence="1 2">
    <name type="scientific">Steinernema carpocapsae</name>
    <name type="common">Entomopathogenic nematode</name>
    <dbReference type="NCBI Taxonomy" id="34508"/>
    <lineage>
        <taxon>Eukaryota</taxon>
        <taxon>Metazoa</taxon>
        <taxon>Ecdysozoa</taxon>
        <taxon>Nematoda</taxon>
        <taxon>Chromadorea</taxon>
        <taxon>Rhabditida</taxon>
        <taxon>Tylenchina</taxon>
        <taxon>Panagrolaimomorpha</taxon>
        <taxon>Strongyloidoidea</taxon>
        <taxon>Steinernematidae</taxon>
        <taxon>Steinernema</taxon>
    </lineage>
</organism>
<dbReference type="Proteomes" id="UP000298663">
    <property type="component" value="Unassembled WGS sequence"/>
</dbReference>
<sequence>MSKKLLRKHTLKCSHAFKSLITSASSMLGTMETRRGLDQLQGCISDTLRSQSPAVDKCDEEFFLRSQ</sequence>
<reference evidence="1 2" key="1">
    <citation type="journal article" date="2015" name="Genome Biol.">
        <title>Comparative genomics of Steinernema reveals deeply conserved gene regulatory networks.</title>
        <authorList>
            <person name="Dillman A.R."/>
            <person name="Macchietto M."/>
            <person name="Porter C.F."/>
            <person name="Rogers A."/>
            <person name="Williams B."/>
            <person name="Antoshechkin I."/>
            <person name="Lee M.M."/>
            <person name="Goodwin Z."/>
            <person name="Lu X."/>
            <person name="Lewis E.E."/>
            <person name="Goodrich-Blair H."/>
            <person name="Stock S.P."/>
            <person name="Adams B.J."/>
            <person name="Sternberg P.W."/>
            <person name="Mortazavi A."/>
        </authorList>
    </citation>
    <scope>NUCLEOTIDE SEQUENCE [LARGE SCALE GENOMIC DNA]</scope>
    <source>
        <strain evidence="1 2">ALL</strain>
    </source>
</reference>
<proteinExistence type="predicted"/>
<comment type="caution">
    <text evidence="1">The sequence shown here is derived from an EMBL/GenBank/DDBJ whole genome shotgun (WGS) entry which is preliminary data.</text>
</comment>
<name>A0A4U5MJ40_STECR</name>
<dbReference type="AlphaFoldDB" id="A0A4U5MJ40"/>
<keyword evidence="2" id="KW-1185">Reference proteome</keyword>
<evidence type="ECO:0000313" key="2">
    <source>
        <dbReference type="Proteomes" id="UP000298663"/>
    </source>
</evidence>
<dbReference type="EMBL" id="AZBU02000007">
    <property type="protein sequence ID" value="TKR69386.1"/>
    <property type="molecule type" value="Genomic_DNA"/>
</dbReference>
<accession>A0A4U5MJ40</accession>
<reference evidence="1 2" key="2">
    <citation type="journal article" date="2019" name="G3 (Bethesda)">
        <title>Hybrid Assembly of the Genome of the Entomopathogenic Nematode Steinernema carpocapsae Identifies the X-Chromosome.</title>
        <authorList>
            <person name="Serra L."/>
            <person name="Macchietto M."/>
            <person name="Macias-Munoz A."/>
            <person name="McGill C.J."/>
            <person name="Rodriguez I.M."/>
            <person name="Rodriguez B."/>
            <person name="Murad R."/>
            <person name="Mortazavi A."/>
        </authorList>
    </citation>
    <scope>NUCLEOTIDE SEQUENCE [LARGE SCALE GENOMIC DNA]</scope>
    <source>
        <strain evidence="1 2">ALL</strain>
    </source>
</reference>
<evidence type="ECO:0000313" key="1">
    <source>
        <dbReference type="EMBL" id="TKR69386.1"/>
    </source>
</evidence>
<protein>
    <submittedName>
        <fullName evidence="1">Uncharacterized protein</fullName>
    </submittedName>
</protein>